<keyword evidence="2" id="KW-1185">Reference proteome</keyword>
<comment type="caution">
    <text evidence="1">The sequence shown here is derived from an EMBL/GenBank/DDBJ whole genome shotgun (WGS) entry which is preliminary data.</text>
</comment>
<proteinExistence type="predicted"/>
<accession>A0A4R1QEQ0</accession>
<evidence type="ECO:0008006" key="3">
    <source>
        <dbReference type="Google" id="ProtNLM"/>
    </source>
</evidence>
<protein>
    <recommendedName>
        <fullName evidence="3">M3 family oligoendopeptidase</fullName>
    </recommendedName>
</protein>
<evidence type="ECO:0000313" key="2">
    <source>
        <dbReference type="Proteomes" id="UP000295658"/>
    </source>
</evidence>
<dbReference type="Proteomes" id="UP000295658">
    <property type="component" value="Unassembled WGS sequence"/>
</dbReference>
<dbReference type="SUPFAM" id="SSF55486">
    <property type="entry name" value="Metalloproteases ('zincins'), catalytic domain"/>
    <property type="match status" value="1"/>
</dbReference>
<dbReference type="EMBL" id="SLUL01000007">
    <property type="protein sequence ID" value="TCL49250.1"/>
    <property type="molecule type" value="Genomic_DNA"/>
</dbReference>
<name>A0A4R1QEQ0_9BACL</name>
<dbReference type="AlphaFoldDB" id="A0A4R1QEQ0"/>
<organism evidence="1 2">
    <name type="scientific">Thermolongibacillus altinsuensis</name>
    <dbReference type="NCBI Taxonomy" id="575256"/>
    <lineage>
        <taxon>Bacteria</taxon>
        <taxon>Bacillati</taxon>
        <taxon>Bacillota</taxon>
        <taxon>Bacilli</taxon>
        <taxon>Bacillales</taxon>
        <taxon>Anoxybacillaceae</taxon>
        <taxon>Thermolongibacillus</taxon>
    </lineage>
</organism>
<evidence type="ECO:0000313" key="1">
    <source>
        <dbReference type="EMBL" id="TCL49250.1"/>
    </source>
</evidence>
<reference evidence="1 2" key="1">
    <citation type="submission" date="2019-03" db="EMBL/GenBank/DDBJ databases">
        <title>Genomic Encyclopedia of Type Strains, Phase IV (KMG-IV): sequencing the most valuable type-strain genomes for metagenomic binning, comparative biology and taxonomic classification.</title>
        <authorList>
            <person name="Goeker M."/>
        </authorList>
    </citation>
    <scope>NUCLEOTIDE SEQUENCE [LARGE SCALE GENOMIC DNA]</scope>
    <source>
        <strain evidence="1 2">DSM 24979</strain>
    </source>
</reference>
<dbReference type="Gene3D" id="1.10.1370.30">
    <property type="match status" value="1"/>
</dbReference>
<sequence>MIGKLKEKEGIHLKFSQFRYERPDVEKLKAEFHKALQMFQQATTVEAQHEAMKQINAIRNEFSTMANICYIRHTIDTNDEFYKQEQDFFDEVEPIMKGLVNDYYKALVASPFRAQLEEKWGKQLFALAETELKTFSPDILEDLQLENKLASEYTKLVASAKIFFEGEERTLAQLQPFVESPDREMRKRANEARFAFFQEDLRFSKNMKKNLMIFMISS</sequence>
<gene>
    <name evidence="1" type="ORF">EDD69_10771</name>
</gene>